<accession>A0A8S1XJ56</accession>
<dbReference type="EMBL" id="CAJJDP010000123">
    <property type="protein sequence ID" value="CAD8201211.1"/>
    <property type="molecule type" value="Genomic_DNA"/>
</dbReference>
<comment type="caution">
    <text evidence="2">The sequence shown here is derived from an EMBL/GenBank/DDBJ whole genome shotgun (WGS) entry which is preliminary data.</text>
</comment>
<evidence type="ECO:0000313" key="2">
    <source>
        <dbReference type="EMBL" id="CAD8201211.1"/>
    </source>
</evidence>
<sequence>MMRNNQEVFFVTCYFIYYIPQKFKLNFYKGKQSTQLKKIIYQKNILAFHHFLNNRVKELKSYLRDVPNRYGIVGYYTSFMICQGGC</sequence>
<protein>
    <submittedName>
        <fullName evidence="2">Uncharacterized protein</fullName>
    </submittedName>
</protein>
<proteinExistence type="predicted"/>
<dbReference type="Proteomes" id="UP000683925">
    <property type="component" value="Unassembled WGS sequence"/>
</dbReference>
<reference evidence="2" key="1">
    <citation type="submission" date="2021-01" db="EMBL/GenBank/DDBJ databases">
        <authorList>
            <consortium name="Genoscope - CEA"/>
            <person name="William W."/>
        </authorList>
    </citation>
    <scope>NUCLEOTIDE SEQUENCE</scope>
</reference>
<gene>
    <name evidence="1" type="ORF">POCTA_138.1.T1010001</name>
    <name evidence="2" type="ORF">POCTA_138.1.T1230220</name>
</gene>
<dbReference type="AlphaFoldDB" id="A0A8S1XJ56"/>
<evidence type="ECO:0000313" key="1">
    <source>
        <dbReference type="EMBL" id="CAD8191892.1"/>
    </source>
</evidence>
<name>A0A8S1XJ56_PAROT</name>
<keyword evidence="3" id="KW-1185">Reference proteome</keyword>
<organism evidence="2 3">
    <name type="scientific">Paramecium octaurelia</name>
    <dbReference type="NCBI Taxonomy" id="43137"/>
    <lineage>
        <taxon>Eukaryota</taxon>
        <taxon>Sar</taxon>
        <taxon>Alveolata</taxon>
        <taxon>Ciliophora</taxon>
        <taxon>Intramacronucleata</taxon>
        <taxon>Oligohymenophorea</taxon>
        <taxon>Peniculida</taxon>
        <taxon>Parameciidae</taxon>
        <taxon>Paramecium</taxon>
    </lineage>
</organism>
<evidence type="ECO:0000313" key="3">
    <source>
        <dbReference type="Proteomes" id="UP000683925"/>
    </source>
</evidence>
<dbReference type="EMBL" id="CAJJDP010000101">
    <property type="protein sequence ID" value="CAD8191892.1"/>
    <property type="molecule type" value="Genomic_DNA"/>
</dbReference>